<dbReference type="InterPro" id="IPR034193">
    <property type="entry name" value="PCSK9_ProteinaseK-like"/>
</dbReference>
<keyword evidence="8" id="KW-0732">Signal</keyword>
<proteinExistence type="inferred from homology"/>
<dbReference type="Gene3D" id="3.40.50.200">
    <property type="entry name" value="Peptidase S8/S53 domain"/>
    <property type="match status" value="1"/>
</dbReference>
<dbReference type="PROSITE" id="PS00136">
    <property type="entry name" value="SUBTILASE_ASP"/>
    <property type="match status" value="1"/>
</dbReference>
<dbReference type="PROSITE" id="PS00137">
    <property type="entry name" value="SUBTILASE_HIS"/>
    <property type="match status" value="1"/>
</dbReference>
<keyword evidence="4 5" id="KW-0720">Serine protease</keyword>
<evidence type="ECO:0000256" key="5">
    <source>
        <dbReference type="PROSITE-ProRule" id="PRU01240"/>
    </source>
</evidence>
<dbReference type="SUPFAM" id="SSF52743">
    <property type="entry name" value="Subtilisin-like"/>
    <property type="match status" value="1"/>
</dbReference>
<keyword evidence="11" id="KW-1185">Reference proteome</keyword>
<feature type="region of interest" description="Disordered" evidence="7">
    <location>
        <begin position="417"/>
        <end position="444"/>
    </location>
</feature>
<organism evidence="10 11">
    <name type="scientific">Aquipuribacter hungaricus</name>
    <dbReference type="NCBI Taxonomy" id="545624"/>
    <lineage>
        <taxon>Bacteria</taxon>
        <taxon>Bacillati</taxon>
        <taxon>Actinomycetota</taxon>
        <taxon>Actinomycetes</taxon>
        <taxon>Micrococcales</taxon>
        <taxon>Intrasporangiaceae</taxon>
        <taxon>Aquipuribacter</taxon>
    </lineage>
</organism>
<evidence type="ECO:0000256" key="8">
    <source>
        <dbReference type="SAM" id="SignalP"/>
    </source>
</evidence>
<evidence type="ECO:0000256" key="6">
    <source>
        <dbReference type="RuleBase" id="RU003355"/>
    </source>
</evidence>
<dbReference type="PROSITE" id="PS00138">
    <property type="entry name" value="SUBTILASE_SER"/>
    <property type="match status" value="1"/>
</dbReference>
<dbReference type="Proteomes" id="UP001595685">
    <property type="component" value="Unassembled WGS sequence"/>
</dbReference>
<name>A0ABV7WAY3_9MICO</name>
<feature type="signal peptide" evidence="8">
    <location>
        <begin position="1"/>
        <end position="30"/>
    </location>
</feature>
<feature type="domain" description="Peptidase S8/S53" evidence="9">
    <location>
        <begin position="179"/>
        <end position="408"/>
    </location>
</feature>
<feature type="active site" description="Charge relay system" evidence="5">
    <location>
        <position position="375"/>
    </location>
</feature>
<evidence type="ECO:0000313" key="10">
    <source>
        <dbReference type="EMBL" id="MFC3686940.1"/>
    </source>
</evidence>
<feature type="active site" description="Charge relay system" evidence="5">
    <location>
        <position position="221"/>
    </location>
</feature>
<evidence type="ECO:0000256" key="2">
    <source>
        <dbReference type="ARBA" id="ARBA00022670"/>
    </source>
</evidence>
<dbReference type="InterPro" id="IPR015500">
    <property type="entry name" value="Peptidase_S8_subtilisin-rel"/>
</dbReference>
<dbReference type="InterPro" id="IPR022398">
    <property type="entry name" value="Peptidase_S8_His-AS"/>
</dbReference>
<feature type="chain" id="PRO_5045298334" evidence="8">
    <location>
        <begin position="31"/>
        <end position="694"/>
    </location>
</feature>
<feature type="compositionally biased region" description="Polar residues" evidence="7">
    <location>
        <begin position="418"/>
        <end position="430"/>
    </location>
</feature>
<evidence type="ECO:0000256" key="4">
    <source>
        <dbReference type="ARBA" id="ARBA00022825"/>
    </source>
</evidence>
<dbReference type="PANTHER" id="PTHR43806:SF11">
    <property type="entry name" value="CEREVISIN-RELATED"/>
    <property type="match status" value="1"/>
</dbReference>
<dbReference type="Pfam" id="PF00082">
    <property type="entry name" value="Peptidase_S8"/>
    <property type="match status" value="1"/>
</dbReference>
<protein>
    <submittedName>
        <fullName evidence="10">S8 family peptidase</fullName>
    </submittedName>
</protein>
<evidence type="ECO:0000313" key="11">
    <source>
        <dbReference type="Proteomes" id="UP001595685"/>
    </source>
</evidence>
<feature type="active site" description="Charge relay system" evidence="5">
    <location>
        <position position="188"/>
    </location>
</feature>
<dbReference type="PANTHER" id="PTHR43806">
    <property type="entry name" value="PEPTIDASE S8"/>
    <property type="match status" value="1"/>
</dbReference>
<evidence type="ECO:0000259" key="9">
    <source>
        <dbReference type="Pfam" id="PF00082"/>
    </source>
</evidence>
<gene>
    <name evidence="10" type="ORF">ACFOLH_01140</name>
</gene>
<sequence>MVNCSSRPVSSAVALALGSLLLTGAPAASAATAGAPTGAAVAQQAAQHVAPVQGLVHEQAAPLTEPAPDGPPLSAAAVVARDGIVDVVVRTAPDADPEVVARGVDAGADLVFQSVLSGFTTTVDPAGLADLQADPRVLAVEVDQVVWTASTRSPVTWGLDRTDQRTLPLSGSYTQRSTGAGATIYVVDSGVDAGHAEFGGRVRSGFTVVTDGAGTDDCNGHGTHVAGTAAGAVHGVASSATVVPVRVADCRGKGTVGGIVDGLDWVLQDHQAGTPAVVNLSIGAGPSPMLDDAVRALHARGLSVVVAAGNAGADACLSSPGRVPAAVTVGATDASDRRPSWSDHGACLDLFAPGVEIRSAAHGTVTGTRVDSGTSMAAPHAAGVLAVMRAAEPGLTATAAAERLVASSSPGVVLDTAGSPNRLLSQSSAPPSAECPAGDDRTGAVSLPRPGVVVVQRTMSPTRYDLFTVDSSGAATPLAVDGLPLTTQVVATWENGAGCSGLPGSRAAWAVTPGGRVFGEGSVTGPPAASYGDASTLPLARPVVGMSPTASGRGYWLVASDGGIFTYGDAVFHGSTGALRLNQPIVGMATTPTGGGYWLVASDGGVFAFGDAVFHGSTGALRLQRPVTGMLATPTGQGYWMVASDGGVFTFGDALFHGSTGAQTLSSPIAGMLPRTGGYLLVGGDGRTYGFGGR</sequence>
<dbReference type="InterPro" id="IPR000209">
    <property type="entry name" value="Peptidase_S8/S53_dom"/>
</dbReference>
<dbReference type="InterPro" id="IPR023827">
    <property type="entry name" value="Peptidase_S8_Asp-AS"/>
</dbReference>
<dbReference type="PROSITE" id="PS51892">
    <property type="entry name" value="SUBTILASE"/>
    <property type="match status" value="1"/>
</dbReference>
<comment type="similarity">
    <text evidence="1 5 6">Belongs to the peptidase S8 family.</text>
</comment>
<accession>A0ABV7WAY3</accession>
<dbReference type="InterPro" id="IPR023828">
    <property type="entry name" value="Peptidase_S8_Ser-AS"/>
</dbReference>
<keyword evidence="2 5" id="KW-0645">Protease</keyword>
<dbReference type="PRINTS" id="PR00723">
    <property type="entry name" value="SUBTILISIN"/>
</dbReference>
<dbReference type="CDD" id="cd04077">
    <property type="entry name" value="Peptidases_S8_PCSK9_ProteinaseK_like"/>
    <property type="match status" value="1"/>
</dbReference>
<dbReference type="RefSeq" id="WP_340290432.1">
    <property type="nucleotide sequence ID" value="NZ_JBBEOI010000018.1"/>
</dbReference>
<reference evidence="11" key="1">
    <citation type="journal article" date="2019" name="Int. J. Syst. Evol. Microbiol.">
        <title>The Global Catalogue of Microorganisms (GCM) 10K type strain sequencing project: providing services to taxonomists for standard genome sequencing and annotation.</title>
        <authorList>
            <consortium name="The Broad Institute Genomics Platform"/>
            <consortium name="The Broad Institute Genome Sequencing Center for Infectious Disease"/>
            <person name="Wu L."/>
            <person name="Ma J."/>
        </authorList>
    </citation>
    <scope>NUCLEOTIDE SEQUENCE [LARGE SCALE GENOMIC DNA]</scope>
    <source>
        <strain evidence="11">NCAIM B.02333</strain>
    </source>
</reference>
<evidence type="ECO:0000256" key="1">
    <source>
        <dbReference type="ARBA" id="ARBA00011073"/>
    </source>
</evidence>
<evidence type="ECO:0000256" key="3">
    <source>
        <dbReference type="ARBA" id="ARBA00022801"/>
    </source>
</evidence>
<comment type="caution">
    <text evidence="10">The sequence shown here is derived from an EMBL/GenBank/DDBJ whole genome shotgun (WGS) entry which is preliminary data.</text>
</comment>
<dbReference type="EMBL" id="JBHRWW010000001">
    <property type="protein sequence ID" value="MFC3686940.1"/>
    <property type="molecule type" value="Genomic_DNA"/>
</dbReference>
<keyword evidence="3 5" id="KW-0378">Hydrolase</keyword>
<evidence type="ECO:0000256" key="7">
    <source>
        <dbReference type="SAM" id="MobiDB-lite"/>
    </source>
</evidence>
<dbReference type="InterPro" id="IPR050131">
    <property type="entry name" value="Peptidase_S8_subtilisin-like"/>
</dbReference>
<dbReference type="InterPro" id="IPR036852">
    <property type="entry name" value="Peptidase_S8/S53_dom_sf"/>
</dbReference>